<comment type="caution">
    <text evidence="1">The sequence shown here is derived from an EMBL/GenBank/DDBJ whole genome shotgun (WGS) entry which is preliminary data.</text>
</comment>
<proteinExistence type="predicted"/>
<reference evidence="1" key="1">
    <citation type="submission" date="2022-02" db="EMBL/GenBank/DDBJ databases">
        <title>Plant Genome Project.</title>
        <authorList>
            <person name="Zhang R.-G."/>
        </authorList>
    </citation>
    <scope>NUCLEOTIDE SEQUENCE</scope>
    <source>
        <strain evidence="1">AT1</strain>
    </source>
</reference>
<dbReference type="EMBL" id="CM046388">
    <property type="protein sequence ID" value="KAI8570391.1"/>
    <property type="molecule type" value="Genomic_DNA"/>
</dbReference>
<evidence type="ECO:0000313" key="1">
    <source>
        <dbReference type="EMBL" id="KAI8570391.1"/>
    </source>
</evidence>
<evidence type="ECO:0000313" key="2">
    <source>
        <dbReference type="Proteomes" id="UP001062846"/>
    </source>
</evidence>
<gene>
    <name evidence="1" type="ORF">RHMOL_Rhmol01G0030400</name>
</gene>
<keyword evidence="2" id="KW-1185">Reference proteome</keyword>
<sequence>MNQTLIDFCIAKAFLDQLHTLSKQIHVQFLEPRASVSQPHQRPRVPAHILLVPSLELCHEMIHQSPIEIHPTQVGISCRSFHYKNPLFDSQNRNISTPSTQGKNQYILLPFS</sequence>
<organism evidence="1 2">
    <name type="scientific">Rhododendron molle</name>
    <name type="common">Chinese azalea</name>
    <name type="synonym">Azalea mollis</name>
    <dbReference type="NCBI Taxonomy" id="49168"/>
    <lineage>
        <taxon>Eukaryota</taxon>
        <taxon>Viridiplantae</taxon>
        <taxon>Streptophyta</taxon>
        <taxon>Embryophyta</taxon>
        <taxon>Tracheophyta</taxon>
        <taxon>Spermatophyta</taxon>
        <taxon>Magnoliopsida</taxon>
        <taxon>eudicotyledons</taxon>
        <taxon>Gunneridae</taxon>
        <taxon>Pentapetalae</taxon>
        <taxon>asterids</taxon>
        <taxon>Ericales</taxon>
        <taxon>Ericaceae</taxon>
        <taxon>Ericoideae</taxon>
        <taxon>Rhodoreae</taxon>
        <taxon>Rhododendron</taxon>
    </lineage>
</organism>
<protein>
    <submittedName>
        <fullName evidence="1">Uncharacterized protein</fullName>
    </submittedName>
</protein>
<dbReference type="Proteomes" id="UP001062846">
    <property type="component" value="Chromosome 1"/>
</dbReference>
<name>A0ACC0PYZ3_RHOML</name>
<accession>A0ACC0PYZ3</accession>